<dbReference type="Pfam" id="PF25990">
    <property type="entry name" value="Beta-barrel_YknX"/>
    <property type="match status" value="1"/>
</dbReference>
<feature type="coiled-coil region" evidence="4">
    <location>
        <begin position="285"/>
        <end position="338"/>
    </location>
</feature>
<evidence type="ECO:0000256" key="5">
    <source>
        <dbReference type="SAM" id="Phobius"/>
    </source>
</evidence>
<evidence type="ECO:0000256" key="4">
    <source>
        <dbReference type="SAM" id="Coils"/>
    </source>
</evidence>
<accession>A0A1F5PI31</accession>
<evidence type="ECO:0000313" key="8">
    <source>
        <dbReference type="Proteomes" id="UP000178377"/>
    </source>
</evidence>
<feature type="domain" description="YknX-like beta-barrel" evidence="6">
    <location>
        <begin position="378"/>
        <end position="453"/>
    </location>
</feature>
<dbReference type="PANTHER" id="PTHR32347:SF23">
    <property type="entry name" value="BLL5650 PROTEIN"/>
    <property type="match status" value="1"/>
</dbReference>
<dbReference type="PANTHER" id="PTHR32347">
    <property type="entry name" value="EFFLUX SYSTEM COMPONENT YKNX-RELATED"/>
    <property type="match status" value="1"/>
</dbReference>
<protein>
    <recommendedName>
        <fullName evidence="6">YknX-like beta-barrel domain-containing protein</fullName>
    </recommendedName>
</protein>
<comment type="similarity">
    <text evidence="2">Belongs to the membrane fusion protein (MFP) (TC 8.A.1) family.</text>
</comment>
<dbReference type="GO" id="GO:0030313">
    <property type="term" value="C:cell envelope"/>
    <property type="evidence" value="ECO:0007669"/>
    <property type="project" value="UniProtKB-SubCell"/>
</dbReference>
<reference evidence="7 8" key="1">
    <citation type="journal article" date="2016" name="Nat. Commun.">
        <title>Thousands of microbial genomes shed light on interconnected biogeochemical processes in an aquifer system.</title>
        <authorList>
            <person name="Anantharaman K."/>
            <person name="Brown C.T."/>
            <person name="Hug L.A."/>
            <person name="Sharon I."/>
            <person name="Castelle C.J."/>
            <person name="Probst A.J."/>
            <person name="Thomas B.C."/>
            <person name="Singh A."/>
            <person name="Wilkins M.J."/>
            <person name="Karaoz U."/>
            <person name="Brodie E.L."/>
            <person name="Williams K.H."/>
            <person name="Hubbard S.S."/>
            <person name="Banfield J.F."/>
        </authorList>
    </citation>
    <scope>NUCLEOTIDE SEQUENCE [LARGE SCALE GENOMIC DNA]</scope>
</reference>
<comment type="caution">
    <text evidence="7">The sequence shown here is derived from an EMBL/GenBank/DDBJ whole genome shotgun (WGS) entry which is preliminary data.</text>
</comment>
<dbReference type="InterPro" id="IPR050465">
    <property type="entry name" value="UPF0194_transport"/>
</dbReference>
<dbReference type="NCBIfam" id="TIGR01730">
    <property type="entry name" value="RND_mfp"/>
    <property type="match status" value="1"/>
</dbReference>
<dbReference type="Proteomes" id="UP000178377">
    <property type="component" value="Unassembled WGS sequence"/>
</dbReference>
<dbReference type="GO" id="GO:0022857">
    <property type="term" value="F:transmembrane transporter activity"/>
    <property type="evidence" value="ECO:0007669"/>
    <property type="project" value="InterPro"/>
</dbReference>
<dbReference type="InterPro" id="IPR006143">
    <property type="entry name" value="RND_pump_MFP"/>
</dbReference>
<evidence type="ECO:0000256" key="3">
    <source>
        <dbReference type="ARBA" id="ARBA00023054"/>
    </source>
</evidence>
<keyword evidence="5" id="KW-0472">Membrane</keyword>
<evidence type="ECO:0000259" key="6">
    <source>
        <dbReference type="Pfam" id="PF25990"/>
    </source>
</evidence>
<proteinExistence type="inferred from homology"/>
<keyword evidence="5" id="KW-0812">Transmembrane</keyword>
<feature type="coiled-coil region" evidence="4">
    <location>
        <begin position="128"/>
        <end position="155"/>
    </location>
</feature>
<name>A0A1F5PI31_9BACT</name>
<feature type="transmembrane region" description="Helical" evidence="5">
    <location>
        <begin position="9"/>
        <end position="27"/>
    </location>
</feature>
<dbReference type="STRING" id="1817828.A2722_03330"/>
<dbReference type="Gene3D" id="1.20.1600.10">
    <property type="entry name" value="Outer membrane efflux proteins (OEP)"/>
    <property type="match status" value="1"/>
</dbReference>
<dbReference type="EMBL" id="MFEO01000019">
    <property type="protein sequence ID" value="OGE89576.1"/>
    <property type="molecule type" value="Genomic_DNA"/>
</dbReference>
<evidence type="ECO:0000256" key="1">
    <source>
        <dbReference type="ARBA" id="ARBA00004196"/>
    </source>
</evidence>
<dbReference type="InterPro" id="IPR058636">
    <property type="entry name" value="Beta-barrel_YknX"/>
</dbReference>
<organism evidence="7 8">
    <name type="scientific">Candidatus Doudnabacteria bacterium RIFCSPHIGHO2_01_FULL_50_11</name>
    <dbReference type="NCBI Taxonomy" id="1817828"/>
    <lineage>
        <taxon>Bacteria</taxon>
        <taxon>Candidatus Doudnaibacteriota</taxon>
    </lineage>
</organism>
<keyword evidence="3 4" id="KW-0175">Coiled coil</keyword>
<keyword evidence="5" id="KW-1133">Transmembrane helix</keyword>
<dbReference type="GO" id="GO:0016020">
    <property type="term" value="C:membrane"/>
    <property type="evidence" value="ECO:0007669"/>
    <property type="project" value="InterPro"/>
</dbReference>
<dbReference type="Gene3D" id="2.40.30.170">
    <property type="match status" value="1"/>
</dbReference>
<evidence type="ECO:0000256" key="2">
    <source>
        <dbReference type="ARBA" id="ARBA00009477"/>
    </source>
</evidence>
<evidence type="ECO:0000313" key="7">
    <source>
        <dbReference type="EMBL" id="OGE89576.1"/>
    </source>
</evidence>
<dbReference type="AlphaFoldDB" id="A0A1F5PI31"/>
<dbReference type="Gene3D" id="2.40.420.20">
    <property type="match status" value="1"/>
</dbReference>
<dbReference type="Gene3D" id="2.40.50.100">
    <property type="match status" value="1"/>
</dbReference>
<dbReference type="SUPFAM" id="SSF111369">
    <property type="entry name" value="HlyD-like secretion proteins"/>
    <property type="match status" value="2"/>
</dbReference>
<gene>
    <name evidence="7" type="ORF">A2722_03330</name>
</gene>
<comment type="subcellular location">
    <subcellularLocation>
        <location evidence="1">Cell envelope</location>
    </subcellularLocation>
</comment>
<sequence length="523" mass="55139">MKRFFTKKRIIWGVVAIVVIAIVILISRSGKSPADSILTEKAEKRDLVQSVLATGQVTSAIDLSLSFKTSGIVTRVAVITGKKVRLGEILATLDQRDQLASLTQARGAQASAQANYDKTLAGASSQEIDVARAAVSAAQATLDNANATYKATTDQQRVAVSNAYAAMLNAGLTAQPVHIYDSTVTLTISGTYADTRTGEYDITLSPTGGGGHYYHVGGLETDSQFVVRGIPLPLGKQGLYITFGESGTLSEVNVWKISIPNTQSSSYVTYQNAYQAALQTQSQSLVTAQNTINSAQVALDQAKASLALKQAAARPEDLSAAQAQLLSAQGQLQAAQANLENTIIRSPADGTITSVDLKVGELATGLKEVFILQDVGNLHVEANISEANIAAIKPGQTVDITFDAFGPDRAFVGSVQFVDPASTVVSGVVNYKVTTQIDQSEEVKPGMTANMTILTANAQGALSISQRAVLSSDGKKTVRIITDPKTKAYREGEVTLGLFADGGYVQVLSGLSEGEEIVSYINK</sequence>